<reference evidence="1 2" key="1">
    <citation type="journal article" date="2013" name="Genome Biol. Evol.">
        <title>Genomes of Stigonematalean cyanobacteria (subsection V) and the evolution of oxygenic photosynthesis from prokaryotes to plastids.</title>
        <authorList>
            <person name="Dagan T."/>
            <person name="Roettger M."/>
            <person name="Stucken K."/>
            <person name="Landan G."/>
            <person name="Koch R."/>
            <person name="Major P."/>
            <person name="Gould S.B."/>
            <person name="Goremykin V.V."/>
            <person name="Rippka R."/>
            <person name="Tandeau de Marsac N."/>
            <person name="Gugger M."/>
            <person name="Lockhart P.J."/>
            <person name="Allen J.F."/>
            <person name="Brune I."/>
            <person name="Maus I."/>
            <person name="Puhler A."/>
            <person name="Martin W.F."/>
        </authorList>
    </citation>
    <scope>NUCLEOTIDE SEQUENCE [LARGE SCALE GENOMIC DNA]</scope>
    <source>
        <strain evidence="1 2">PCC 7110</strain>
    </source>
</reference>
<dbReference type="STRING" id="128403.WA1_45715"/>
<gene>
    <name evidence="1" type="ORF">WA1_45715</name>
</gene>
<dbReference type="Proteomes" id="UP000076925">
    <property type="component" value="Unassembled WGS sequence"/>
</dbReference>
<dbReference type="AlphaFoldDB" id="A0A139WX46"/>
<accession>A0A139WX46</accession>
<sequence>MNLDNLSLKTNFGKGLPQFTVIGSDFSLDDPNSSIDFNVGLDTGSFVQNFTKPVLGEINKVIKPLEPIKRALTTNLPGLDQIGIKINLLGLAKEFASSEASGLVTFFNTIDRVSSLVKTANNISNNGATITLGKFTLNTSGMNPLPNKNMLVGLKQKLSPNVA</sequence>
<dbReference type="EMBL" id="ANNX02000047">
    <property type="protein sequence ID" value="KYC36952.1"/>
    <property type="molecule type" value="Genomic_DNA"/>
</dbReference>
<evidence type="ECO:0000313" key="1">
    <source>
        <dbReference type="EMBL" id="KYC36952.1"/>
    </source>
</evidence>
<name>A0A139WX46_9CYAN</name>
<organism evidence="1 2">
    <name type="scientific">Scytonema hofmannii PCC 7110</name>
    <dbReference type="NCBI Taxonomy" id="128403"/>
    <lineage>
        <taxon>Bacteria</taxon>
        <taxon>Bacillati</taxon>
        <taxon>Cyanobacteriota</taxon>
        <taxon>Cyanophyceae</taxon>
        <taxon>Nostocales</taxon>
        <taxon>Scytonemataceae</taxon>
        <taxon>Scytonema</taxon>
    </lineage>
</organism>
<protein>
    <submittedName>
        <fullName evidence="1">Uncharacterized protein</fullName>
    </submittedName>
</protein>
<comment type="caution">
    <text evidence="1">The sequence shown here is derived from an EMBL/GenBank/DDBJ whole genome shotgun (WGS) entry which is preliminary data.</text>
</comment>
<proteinExistence type="predicted"/>
<keyword evidence="2" id="KW-1185">Reference proteome</keyword>
<evidence type="ECO:0000313" key="2">
    <source>
        <dbReference type="Proteomes" id="UP000076925"/>
    </source>
</evidence>